<proteinExistence type="predicted"/>
<reference evidence="1 2" key="1">
    <citation type="submission" date="2014-03" db="EMBL/GenBank/DDBJ databases">
        <title>Draft genome of the hookworm Oesophagostomum dentatum.</title>
        <authorList>
            <person name="Mitreva M."/>
        </authorList>
    </citation>
    <scope>NUCLEOTIDE SEQUENCE [LARGE SCALE GENOMIC DNA]</scope>
    <source>
        <strain evidence="1 2">OD-Hann</strain>
    </source>
</reference>
<dbReference type="Proteomes" id="UP000053660">
    <property type="component" value="Unassembled WGS sequence"/>
</dbReference>
<dbReference type="OrthoDB" id="5864078at2759"/>
<evidence type="ECO:0000313" key="2">
    <source>
        <dbReference type="Proteomes" id="UP000053660"/>
    </source>
</evidence>
<evidence type="ECO:0000313" key="1">
    <source>
        <dbReference type="EMBL" id="KHJ74830.1"/>
    </source>
</evidence>
<dbReference type="AlphaFoldDB" id="A0A0B1RUV4"/>
<keyword evidence="2" id="KW-1185">Reference proteome</keyword>
<name>A0A0B1RUV4_OESDE</name>
<dbReference type="EMBL" id="KN613342">
    <property type="protein sequence ID" value="KHJ74830.1"/>
    <property type="molecule type" value="Genomic_DNA"/>
</dbReference>
<sequence>MSVKRMFELKMFRALEPLNRQKVQPVDCILNARFRILPKGLLSEVYCMLVNVNLTTIDVISQQSQLSFAETGEEARKEELRAALRSEPDVFLLCEGYVKLADNEEFFIVTGVSEY</sequence>
<accession>A0A0B1RUV4</accession>
<organism evidence="1 2">
    <name type="scientific">Oesophagostomum dentatum</name>
    <name type="common">Nodular worm</name>
    <dbReference type="NCBI Taxonomy" id="61180"/>
    <lineage>
        <taxon>Eukaryota</taxon>
        <taxon>Metazoa</taxon>
        <taxon>Ecdysozoa</taxon>
        <taxon>Nematoda</taxon>
        <taxon>Chromadorea</taxon>
        <taxon>Rhabditida</taxon>
        <taxon>Rhabditina</taxon>
        <taxon>Rhabditomorpha</taxon>
        <taxon>Strongyloidea</taxon>
        <taxon>Strongylidae</taxon>
        <taxon>Oesophagostomum</taxon>
    </lineage>
</organism>
<protein>
    <submittedName>
        <fullName evidence="1">Uncharacterized protein</fullName>
    </submittedName>
</protein>
<gene>
    <name evidence="1" type="ORF">OESDEN_25555</name>
</gene>